<keyword evidence="5" id="KW-1185">Reference proteome</keyword>
<organism evidence="4 5">
    <name type="scientific">Parthenolecanium corni</name>
    <dbReference type="NCBI Taxonomy" id="536013"/>
    <lineage>
        <taxon>Eukaryota</taxon>
        <taxon>Metazoa</taxon>
        <taxon>Ecdysozoa</taxon>
        <taxon>Arthropoda</taxon>
        <taxon>Hexapoda</taxon>
        <taxon>Insecta</taxon>
        <taxon>Pterygota</taxon>
        <taxon>Neoptera</taxon>
        <taxon>Paraneoptera</taxon>
        <taxon>Hemiptera</taxon>
        <taxon>Sternorrhyncha</taxon>
        <taxon>Coccoidea</taxon>
        <taxon>Coccidae</taxon>
        <taxon>Parthenolecanium</taxon>
    </lineage>
</organism>
<dbReference type="GO" id="GO:0003677">
    <property type="term" value="F:DNA binding"/>
    <property type="evidence" value="ECO:0007669"/>
    <property type="project" value="UniProtKB-KW"/>
</dbReference>
<gene>
    <name evidence="4" type="ORF">V9T40_010420</name>
</gene>
<reference evidence="4 5" key="1">
    <citation type="submission" date="2024-03" db="EMBL/GenBank/DDBJ databases">
        <title>Adaptation during the transition from Ophiocordyceps entomopathogen to insect associate is accompanied by gene loss and intensified selection.</title>
        <authorList>
            <person name="Ward C.M."/>
            <person name="Onetto C.A."/>
            <person name="Borneman A.R."/>
        </authorList>
    </citation>
    <scope>NUCLEOTIDE SEQUENCE [LARGE SCALE GENOMIC DNA]</scope>
    <source>
        <strain evidence="4">AWRI1</strain>
        <tissue evidence="4">Single Adult Female</tissue>
    </source>
</reference>
<evidence type="ECO:0000313" key="5">
    <source>
        <dbReference type="Proteomes" id="UP001367676"/>
    </source>
</evidence>
<dbReference type="InterPro" id="IPR009057">
    <property type="entry name" value="Homeodomain-like_sf"/>
</dbReference>
<dbReference type="Proteomes" id="UP001367676">
    <property type="component" value="Unassembled WGS sequence"/>
</dbReference>
<dbReference type="InterPro" id="IPR006600">
    <property type="entry name" value="HTH_CenpB_DNA-bd_dom"/>
</dbReference>
<comment type="subcellular location">
    <subcellularLocation>
        <location evidence="1">Nucleus</location>
    </subcellularLocation>
</comment>
<protein>
    <recommendedName>
        <fullName evidence="3">HTH CENPB-type domain-containing protein</fullName>
    </recommendedName>
</protein>
<evidence type="ECO:0000259" key="3">
    <source>
        <dbReference type="PROSITE" id="PS51253"/>
    </source>
</evidence>
<dbReference type="PROSITE" id="PS51253">
    <property type="entry name" value="HTH_CENPB"/>
    <property type="match status" value="1"/>
</dbReference>
<sequence>MADKRKIGNFDHETMRKAVLKVVKNGYTIRGAAKEFKLSYATLRQYVSRYNAADDKERDTIRFSPNYEVNLVFSEKLENELVQYLIVARRLRYSLTGEDVRRLSYDLAVKHKLRIPPPWKKSNKAGKHWMYAFLKRHPKIKKILNLSKKFRPTDHASTPNPLSKKKNLNSRDELIVDDENLENFIESDEEEVDLLSKAVIIIPMRKRKSRP</sequence>
<comment type="caution">
    <text evidence="4">The sequence shown here is derived from an EMBL/GenBank/DDBJ whole genome shotgun (WGS) entry which is preliminary data.</text>
</comment>
<evidence type="ECO:0000313" key="4">
    <source>
        <dbReference type="EMBL" id="KAK7578215.1"/>
    </source>
</evidence>
<evidence type="ECO:0000256" key="2">
    <source>
        <dbReference type="ARBA" id="ARBA00023125"/>
    </source>
</evidence>
<accession>A0AAN9Y1E4</accession>
<dbReference type="Pfam" id="PF03221">
    <property type="entry name" value="HTH_Tnp_Tc5"/>
    <property type="match status" value="1"/>
</dbReference>
<evidence type="ECO:0000256" key="1">
    <source>
        <dbReference type="ARBA" id="ARBA00004123"/>
    </source>
</evidence>
<name>A0AAN9Y1E4_9HEMI</name>
<feature type="domain" description="HTH CENPB-type" evidence="3">
    <location>
        <begin position="65"/>
        <end position="143"/>
    </location>
</feature>
<dbReference type="EMBL" id="JBBCAQ010000035">
    <property type="protein sequence ID" value="KAK7578215.1"/>
    <property type="molecule type" value="Genomic_DNA"/>
</dbReference>
<keyword evidence="2" id="KW-0238">DNA-binding</keyword>
<dbReference type="GO" id="GO:0005634">
    <property type="term" value="C:nucleus"/>
    <property type="evidence" value="ECO:0007669"/>
    <property type="project" value="UniProtKB-SubCell"/>
</dbReference>
<dbReference type="SUPFAM" id="SSF46689">
    <property type="entry name" value="Homeodomain-like"/>
    <property type="match status" value="1"/>
</dbReference>
<dbReference type="AlphaFoldDB" id="A0AAN9Y1E4"/>
<proteinExistence type="predicted"/>